<dbReference type="InterPro" id="IPR017871">
    <property type="entry name" value="ABC_transporter-like_CS"/>
</dbReference>
<keyword evidence="4 6" id="KW-0067">ATP-binding</keyword>
<accession>A0ABV9C2K9</accession>
<comment type="similarity">
    <text evidence="1">Belongs to the ABC transporter superfamily.</text>
</comment>
<dbReference type="SMART" id="SM00382">
    <property type="entry name" value="AAA"/>
    <property type="match status" value="1"/>
</dbReference>
<keyword evidence="7" id="KW-1185">Reference proteome</keyword>
<dbReference type="GO" id="GO:0005524">
    <property type="term" value="F:ATP binding"/>
    <property type="evidence" value="ECO:0007669"/>
    <property type="project" value="UniProtKB-KW"/>
</dbReference>
<dbReference type="Gene3D" id="3.40.50.300">
    <property type="entry name" value="P-loop containing nucleotide triphosphate hydrolases"/>
    <property type="match status" value="1"/>
</dbReference>
<feature type="domain" description="ABC transporter" evidence="5">
    <location>
        <begin position="6"/>
        <end position="233"/>
    </location>
</feature>
<dbReference type="InterPro" id="IPR003439">
    <property type="entry name" value="ABC_transporter-like_ATP-bd"/>
</dbReference>
<dbReference type="EMBL" id="JBHSGA010000017">
    <property type="protein sequence ID" value="MFC4527151.1"/>
    <property type="molecule type" value="Genomic_DNA"/>
</dbReference>
<dbReference type="PROSITE" id="PS50893">
    <property type="entry name" value="ABC_TRANSPORTER_2"/>
    <property type="match status" value="1"/>
</dbReference>
<organism evidence="6 7">
    <name type="scientific">Dyella halodurans</name>
    <dbReference type="NCBI Taxonomy" id="1920171"/>
    <lineage>
        <taxon>Bacteria</taxon>
        <taxon>Pseudomonadati</taxon>
        <taxon>Pseudomonadota</taxon>
        <taxon>Gammaproteobacteria</taxon>
        <taxon>Lysobacterales</taxon>
        <taxon>Rhodanobacteraceae</taxon>
        <taxon>Dyella</taxon>
    </lineage>
</organism>
<evidence type="ECO:0000313" key="7">
    <source>
        <dbReference type="Proteomes" id="UP001595961"/>
    </source>
</evidence>
<dbReference type="PANTHER" id="PTHR43335">
    <property type="entry name" value="ABC TRANSPORTER, ATP-BINDING PROTEIN"/>
    <property type="match status" value="1"/>
</dbReference>
<reference evidence="7" key="1">
    <citation type="journal article" date="2019" name="Int. J. Syst. Evol. Microbiol.">
        <title>The Global Catalogue of Microorganisms (GCM) 10K type strain sequencing project: providing services to taxonomists for standard genome sequencing and annotation.</title>
        <authorList>
            <consortium name="The Broad Institute Genomics Platform"/>
            <consortium name="The Broad Institute Genome Sequencing Center for Infectious Disease"/>
            <person name="Wu L."/>
            <person name="Ma J."/>
        </authorList>
    </citation>
    <scope>NUCLEOTIDE SEQUENCE [LARGE SCALE GENOMIC DNA]</scope>
    <source>
        <strain evidence="7">CCM 4481</strain>
    </source>
</reference>
<dbReference type="InterPro" id="IPR003593">
    <property type="entry name" value="AAA+_ATPase"/>
</dbReference>
<dbReference type="SUPFAM" id="SSF52540">
    <property type="entry name" value="P-loop containing nucleoside triphosphate hydrolases"/>
    <property type="match status" value="1"/>
</dbReference>
<evidence type="ECO:0000313" key="6">
    <source>
        <dbReference type="EMBL" id="MFC4527151.1"/>
    </source>
</evidence>
<gene>
    <name evidence="6" type="ORF">ACFO5W_10960</name>
</gene>
<evidence type="ECO:0000259" key="5">
    <source>
        <dbReference type="PROSITE" id="PS50893"/>
    </source>
</evidence>
<dbReference type="RefSeq" id="WP_266149071.1">
    <property type="nucleotide sequence ID" value="NZ_CP064028.1"/>
</dbReference>
<evidence type="ECO:0000256" key="4">
    <source>
        <dbReference type="ARBA" id="ARBA00022840"/>
    </source>
</evidence>
<evidence type="ECO:0000256" key="3">
    <source>
        <dbReference type="ARBA" id="ARBA00022741"/>
    </source>
</evidence>
<evidence type="ECO:0000256" key="1">
    <source>
        <dbReference type="ARBA" id="ARBA00005417"/>
    </source>
</evidence>
<keyword evidence="2" id="KW-0813">Transport</keyword>
<keyword evidence="3" id="KW-0547">Nucleotide-binding</keyword>
<comment type="caution">
    <text evidence="6">The sequence shown here is derived from an EMBL/GenBank/DDBJ whole genome shotgun (WGS) entry which is preliminary data.</text>
</comment>
<dbReference type="InterPro" id="IPR027417">
    <property type="entry name" value="P-loop_NTPase"/>
</dbReference>
<name>A0ABV9C2K9_9GAMM</name>
<evidence type="ECO:0000256" key="2">
    <source>
        <dbReference type="ARBA" id="ARBA00022448"/>
    </source>
</evidence>
<dbReference type="PANTHER" id="PTHR43335:SF11">
    <property type="entry name" value="ABC TRANSPORTER RELATED"/>
    <property type="match status" value="1"/>
</dbReference>
<dbReference type="Pfam" id="PF00005">
    <property type="entry name" value="ABC_tran"/>
    <property type="match status" value="1"/>
</dbReference>
<proteinExistence type="inferred from homology"/>
<dbReference type="CDD" id="cd03230">
    <property type="entry name" value="ABC_DR_subfamily_A"/>
    <property type="match status" value="1"/>
</dbReference>
<sequence length="312" mass="33684">MNAAVVELAGVGKRYGATAVVRNVDLCCGKGEVVGLVGHNGAGKSTLFKMMLGIVAADEGELRLFGEPVRGRGFRDVRRAIGYLPESIALYDNLSGLETLQFFARLKFADPAGCAALLDRVGLGHAMRRAVREYSKGMRQRLGFAQALLGAPRLLLLDEPTNGLDPQAIHAFYDVLDELKRGGTTVILSSHLLAEIQSRVDWLAIMASGRLVARGAVTSLTATADLPALAWLLPRDDAQARVFEALSAAGFVPLREDDGSLRFAVAPARRIALLRTLAWLADALIDYTLTEPTLEDVFLRHQRAGALPEQRA</sequence>
<dbReference type="Proteomes" id="UP001595961">
    <property type="component" value="Unassembled WGS sequence"/>
</dbReference>
<protein>
    <submittedName>
        <fullName evidence="6">ABC transporter ATP-binding protein</fullName>
    </submittedName>
</protein>
<dbReference type="PROSITE" id="PS00211">
    <property type="entry name" value="ABC_TRANSPORTER_1"/>
    <property type="match status" value="1"/>
</dbReference>